<proteinExistence type="predicted"/>
<accession>A0A0L8VCH7</accession>
<dbReference type="AlphaFoldDB" id="A0A0L8VCH7"/>
<evidence type="ECO:0000313" key="1">
    <source>
        <dbReference type="EMBL" id="KOH46165.1"/>
    </source>
</evidence>
<name>A0A0L8VCH7_9BACT</name>
<gene>
    <name evidence="1" type="ORF">NC99_10280</name>
</gene>
<sequence length="40" mass="4773">MQIVGDHYRHPQNIFKQKPEDVLQAVGYFLGKYNEHDLML</sequence>
<dbReference type="Proteomes" id="UP000036958">
    <property type="component" value="Unassembled WGS sequence"/>
</dbReference>
<dbReference type="EMBL" id="LGIA01000043">
    <property type="protein sequence ID" value="KOH46165.1"/>
    <property type="molecule type" value="Genomic_DNA"/>
</dbReference>
<comment type="caution">
    <text evidence="1">The sequence shown here is derived from an EMBL/GenBank/DDBJ whole genome shotgun (WGS) entry which is preliminary data.</text>
</comment>
<reference evidence="2" key="1">
    <citation type="submission" date="2015-07" db="EMBL/GenBank/DDBJ databases">
        <title>Genome sequencing of Sunxiuqinia dokdonensis strain SK.</title>
        <authorList>
            <person name="Ahn S."/>
            <person name="Kim B.-C."/>
        </authorList>
    </citation>
    <scope>NUCLEOTIDE SEQUENCE [LARGE SCALE GENOMIC DNA]</scope>
    <source>
        <strain evidence="2">SK</strain>
    </source>
</reference>
<evidence type="ECO:0000313" key="2">
    <source>
        <dbReference type="Proteomes" id="UP000036958"/>
    </source>
</evidence>
<keyword evidence="2" id="KW-1185">Reference proteome</keyword>
<protein>
    <submittedName>
        <fullName evidence="1">Uncharacterized protein</fullName>
    </submittedName>
</protein>
<organism evidence="1 2">
    <name type="scientific">Sunxiuqinia dokdonensis</name>
    <dbReference type="NCBI Taxonomy" id="1409788"/>
    <lineage>
        <taxon>Bacteria</taxon>
        <taxon>Pseudomonadati</taxon>
        <taxon>Bacteroidota</taxon>
        <taxon>Bacteroidia</taxon>
        <taxon>Marinilabiliales</taxon>
        <taxon>Prolixibacteraceae</taxon>
        <taxon>Sunxiuqinia</taxon>
    </lineage>
</organism>